<dbReference type="PANTHER" id="PTHR43179">
    <property type="entry name" value="RHAMNOSYLTRANSFERASE WBBL"/>
    <property type="match status" value="1"/>
</dbReference>
<dbReference type="PANTHER" id="PTHR43179:SF7">
    <property type="entry name" value="RHAMNOSYLTRANSFERASE WBBL"/>
    <property type="match status" value="1"/>
</dbReference>
<dbReference type="InterPro" id="IPR001173">
    <property type="entry name" value="Glyco_trans_2-like"/>
</dbReference>
<dbReference type="GO" id="GO:0016757">
    <property type="term" value="F:glycosyltransferase activity"/>
    <property type="evidence" value="ECO:0007669"/>
    <property type="project" value="UniProtKB-KW"/>
</dbReference>
<dbReference type="CDD" id="cd04186">
    <property type="entry name" value="GT_2_like_c"/>
    <property type="match status" value="1"/>
</dbReference>
<organism evidence="3 4">
    <name type="scientific">Candidatus Brocadia fulgida</name>
    <dbReference type="NCBI Taxonomy" id="380242"/>
    <lineage>
        <taxon>Bacteria</taxon>
        <taxon>Pseudomonadati</taxon>
        <taxon>Planctomycetota</taxon>
        <taxon>Candidatus Brocadiia</taxon>
        <taxon>Candidatus Brocadiales</taxon>
        <taxon>Candidatus Brocadiaceae</taxon>
        <taxon>Candidatus Brocadia</taxon>
    </lineage>
</organism>
<gene>
    <name evidence="3" type="ORF">BROFUL_02239</name>
</gene>
<evidence type="ECO:0000313" key="4">
    <source>
        <dbReference type="Proteomes" id="UP000034954"/>
    </source>
</evidence>
<dbReference type="EMBL" id="LAQJ01000222">
    <property type="protein sequence ID" value="KKO19058.1"/>
    <property type="molecule type" value="Genomic_DNA"/>
</dbReference>
<dbReference type="InterPro" id="IPR029044">
    <property type="entry name" value="Nucleotide-diphossugar_trans"/>
</dbReference>
<dbReference type="SUPFAM" id="SSF53448">
    <property type="entry name" value="Nucleotide-diphospho-sugar transferases"/>
    <property type="match status" value="1"/>
</dbReference>
<keyword evidence="4" id="KW-1185">Reference proteome</keyword>
<dbReference type="Gene3D" id="3.90.550.10">
    <property type="entry name" value="Spore Coat Polysaccharide Biosynthesis Protein SpsA, Chain A"/>
    <property type="match status" value="1"/>
</dbReference>
<feature type="domain" description="Glycosyltransferase 2-like" evidence="2">
    <location>
        <begin position="7"/>
        <end position="186"/>
    </location>
</feature>
<keyword evidence="3" id="KW-0808">Transferase</keyword>
<keyword evidence="1" id="KW-0812">Transmembrane</keyword>
<dbReference type="Proteomes" id="UP000034954">
    <property type="component" value="Unassembled WGS sequence"/>
</dbReference>
<proteinExistence type="predicted"/>
<dbReference type="AlphaFoldDB" id="A0A0M2USL6"/>
<reference evidence="3 4" key="1">
    <citation type="journal article" date="2013" name="BMC Microbiol.">
        <title>Identification of the type II cytochrome c maturation pathway in anammox bacteria by comparative genomics.</title>
        <authorList>
            <person name="Ferousi C."/>
            <person name="Speth D.R."/>
            <person name="Reimann J."/>
            <person name="Op den Camp H.J."/>
            <person name="Allen J.W."/>
            <person name="Keltjens J.T."/>
            <person name="Jetten M.S."/>
        </authorList>
    </citation>
    <scope>NUCLEOTIDE SEQUENCE [LARGE SCALE GENOMIC DNA]</scope>
    <source>
        <strain evidence="3">RU1</strain>
    </source>
</reference>
<evidence type="ECO:0000313" key="3">
    <source>
        <dbReference type="EMBL" id="KKO19058.1"/>
    </source>
</evidence>
<protein>
    <submittedName>
        <fullName evidence="3">Glycosyltransferase family 2</fullName>
        <ecNumber evidence="3">2.4.1.-</ecNumber>
    </submittedName>
</protein>
<keyword evidence="1" id="KW-0472">Membrane</keyword>
<accession>A0A0M2USL6</accession>
<keyword evidence="3" id="KW-0328">Glycosyltransferase</keyword>
<evidence type="ECO:0000256" key="1">
    <source>
        <dbReference type="SAM" id="Phobius"/>
    </source>
</evidence>
<sequence>MIALNFIIINWNTRQLLLDCISSVYTTVTGLKYQIYVVDNGSQDESIKAVHDQFPRVCVIENRENRGFAAAVNQALEKNSTADAYSVLLNTDTLLQRGAISEMYSFMEQHKDAGIAGAQLQKPDGTRQHSYDNYPTLATELFNKSLLRWLFPKKYPSKKAQATQPVEVESVIGACMMIRNKAIEDVGKLDEAYFFFLEETDWCYRMQKAGWKVYHIPDARVIHLGGQSKKRAPWQSQVEYCRSLYLFFRKNRSAFSYLMLRIFYLVKISLNLAVNAVGNVLLFFQNKKLRYRLSIYYKLFLWHLFLCPDGMGLKPPNSNNKWQEKIHHSSR</sequence>
<evidence type="ECO:0000259" key="2">
    <source>
        <dbReference type="Pfam" id="PF00535"/>
    </source>
</evidence>
<name>A0A0M2USL6_9BACT</name>
<feature type="transmembrane region" description="Helical" evidence="1">
    <location>
        <begin position="262"/>
        <end position="284"/>
    </location>
</feature>
<dbReference type="EC" id="2.4.1.-" evidence="3"/>
<keyword evidence="1" id="KW-1133">Transmembrane helix</keyword>
<dbReference type="Pfam" id="PF00535">
    <property type="entry name" value="Glycos_transf_2"/>
    <property type="match status" value="1"/>
</dbReference>
<comment type="caution">
    <text evidence="3">The sequence shown here is derived from an EMBL/GenBank/DDBJ whole genome shotgun (WGS) entry which is preliminary data.</text>
</comment>